<protein>
    <submittedName>
        <fullName evidence="2">HTH-type transcriptional regulator MarR</fullName>
    </submittedName>
</protein>
<dbReference type="InterPro" id="IPR052526">
    <property type="entry name" value="HTH-type_Bedaq_tolerance"/>
</dbReference>
<dbReference type="PROSITE" id="PS50995">
    <property type="entry name" value="HTH_MARR_2"/>
    <property type="match status" value="1"/>
</dbReference>
<gene>
    <name evidence="2" type="ORF">GCM10011366_02320</name>
</gene>
<evidence type="ECO:0000259" key="1">
    <source>
        <dbReference type="PROSITE" id="PS50995"/>
    </source>
</evidence>
<dbReference type="PANTHER" id="PTHR39515">
    <property type="entry name" value="CONSERVED PROTEIN"/>
    <property type="match status" value="1"/>
</dbReference>
<dbReference type="PANTHER" id="PTHR39515:SF2">
    <property type="entry name" value="HTH-TYPE TRANSCRIPTIONAL REGULATOR RV0880"/>
    <property type="match status" value="1"/>
</dbReference>
<feature type="domain" description="HTH marR-type" evidence="1">
    <location>
        <begin position="8"/>
        <end position="138"/>
    </location>
</feature>
<dbReference type="SMART" id="SM00347">
    <property type="entry name" value="HTH_MARR"/>
    <property type="match status" value="1"/>
</dbReference>
<dbReference type="InterPro" id="IPR036390">
    <property type="entry name" value="WH_DNA-bd_sf"/>
</dbReference>
<dbReference type="AlphaFoldDB" id="A0A917F191"/>
<sequence>MPPDLTPAPALAHDLRIACMRVARMVRFDGDNLIAPHLFSVLARLADGPRTVGELAAAELITAPSMSRSCTQLCELGLVERHSDEHDGRLVRLSLTDAGRELVAEERARRDAWMGERLEGLTQEERDVLERATVILGAVIAR</sequence>
<reference evidence="2" key="1">
    <citation type="journal article" date="2014" name="Int. J. Syst. Evol. Microbiol.">
        <title>Complete genome sequence of Corynebacterium casei LMG S-19264T (=DSM 44701T), isolated from a smear-ripened cheese.</title>
        <authorList>
            <consortium name="US DOE Joint Genome Institute (JGI-PGF)"/>
            <person name="Walter F."/>
            <person name="Albersmeier A."/>
            <person name="Kalinowski J."/>
            <person name="Ruckert C."/>
        </authorList>
    </citation>
    <scope>NUCLEOTIDE SEQUENCE</scope>
    <source>
        <strain evidence="2">CGMCC 1.12160</strain>
    </source>
</reference>
<dbReference type="Gene3D" id="1.10.10.10">
    <property type="entry name" value="Winged helix-like DNA-binding domain superfamily/Winged helix DNA-binding domain"/>
    <property type="match status" value="1"/>
</dbReference>
<proteinExistence type="predicted"/>
<dbReference type="InterPro" id="IPR036388">
    <property type="entry name" value="WH-like_DNA-bd_sf"/>
</dbReference>
<accession>A0A917F191</accession>
<evidence type="ECO:0000313" key="2">
    <source>
        <dbReference type="EMBL" id="GGF38281.1"/>
    </source>
</evidence>
<keyword evidence="3" id="KW-1185">Reference proteome</keyword>
<dbReference type="GO" id="GO:0003700">
    <property type="term" value="F:DNA-binding transcription factor activity"/>
    <property type="evidence" value="ECO:0007669"/>
    <property type="project" value="InterPro"/>
</dbReference>
<evidence type="ECO:0000313" key="3">
    <source>
        <dbReference type="Proteomes" id="UP000605670"/>
    </source>
</evidence>
<dbReference type="SUPFAM" id="SSF46785">
    <property type="entry name" value="Winged helix' DNA-binding domain"/>
    <property type="match status" value="1"/>
</dbReference>
<dbReference type="EMBL" id="BMEM01000001">
    <property type="protein sequence ID" value="GGF38281.1"/>
    <property type="molecule type" value="Genomic_DNA"/>
</dbReference>
<dbReference type="InterPro" id="IPR000835">
    <property type="entry name" value="HTH_MarR-typ"/>
</dbReference>
<reference evidence="2" key="2">
    <citation type="submission" date="2020-09" db="EMBL/GenBank/DDBJ databases">
        <authorList>
            <person name="Sun Q."/>
            <person name="Zhou Y."/>
        </authorList>
    </citation>
    <scope>NUCLEOTIDE SEQUENCE</scope>
    <source>
        <strain evidence="2">CGMCC 1.12160</strain>
    </source>
</reference>
<dbReference type="Pfam" id="PF12802">
    <property type="entry name" value="MarR_2"/>
    <property type="match status" value="1"/>
</dbReference>
<name>A0A917F191_9MICO</name>
<dbReference type="RefSeq" id="WP_229734767.1">
    <property type="nucleotide sequence ID" value="NZ_BAABKH010000010.1"/>
</dbReference>
<organism evidence="2 3">
    <name type="scientific">Ornithinimicrobium tianjinense</name>
    <dbReference type="NCBI Taxonomy" id="1195761"/>
    <lineage>
        <taxon>Bacteria</taxon>
        <taxon>Bacillati</taxon>
        <taxon>Actinomycetota</taxon>
        <taxon>Actinomycetes</taxon>
        <taxon>Micrococcales</taxon>
        <taxon>Ornithinimicrobiaceae</taxon>
        <taxon>Ornithinimicrobium</taxon>
    </lineage>
</organism>
<comment type="caution">
    <text evidence="2">The sequence shown here is derived from an EMBL/GenBank/DDBJ whole genome shotgun (WGS) entry which is preliminary data.</text>
</comment>
<dbReference type="Proteomes" id="UP000605670">
    <property type="component" value="Unassembled WGS sequence"/>
</dbReference>